<accession>A0AAW0VX57</accession>
<feature type="region of interest" description="Disordered" evidence="3">
    <location>
        <begin position="1001"/>
        <end position="1021"/>
    </location>
</feature>
<feature type="chain" id="PRO_5044717245" description="Centromere protein J C-terminal domain-containing protein" evidence="4">
    <location>
        <begin position="17"/>
        <end position="1266"/>
    </location>
</feature>
<protein>
    <recommendedName>
        <fullName evidence="5">Centromere protein J C-terminal domain-containing protein</fullName>
    </recommendedName>
</protein>
<feature type="region of interest" description="Disordered" evidence="3">
    <location>
        <begin position="956"/>
        <end position="979"/>
    </location>
</feature>
<dbReference type="AlphaFoldDB" id="A0AAW0VX57"/>
<feature type="compositionally biased region" description="Polar residues" evidence="3">
    <location>
        <begin position="91"/>
        <end position="101"/>
    </location>
</feature>
<dbReference type="EMBL" id="JARKIK010000100">
    <property type="protein sequence ID" value="KAK8721474.1"/>
    <property type="molecule type" value="Genomic_DNA"/>
</dbReference>
<comment type="caution">
    <text evidence="6">The sequence shown here is derived from an EMBL/GenBank/DDBJ whole genome shotgun (WGS) entry which is preliminary data.</text>
</comment>
<dbReference type="GO" id="GO:0005813">
    <property type="term" value="C:centrosome"/>
    <property type="evidence" value="ECO:0007669"/>
    <property type="project" value="TreeGrafter"/>
</dbReference>
<keyword evidence="4" id="KW-0732">Signal</keyword>
<comment type="similarity">
    <text evidence="1">Belongs to the TCP10 family.</text>
</comment>
<feature type="compositionally biased region" description="Polar residues" evidence="3">
    <location>
        <begin position="233"/>
        <end position="253"/>
    </location>
</feature>
<evidence type="ECO:0000313" key="7">
    <source>
        <dbReference type="Proteomes" id="UP001445076"/>
    </source>
</evidence>
<feature type="domain" description="Centromere protein J C-terminal" evidence="5">
    <location>
        <begin position="1147"/>
        <end position="1180"/>
    </location>
</feature>
<organism evidence="6 7">
    <name type="scientific">Cherax quadricarinatus</name>
    <name type="common">Australian red claw crayfish</name>
    <dbReference type="NCBI Taxonomy" id="27406"/>
    <lineage>
        <taxon>Eukaryota</taxon>
        <taxon>Metazoa</taxon>
        <taxon>Ecdysozoa</taxon>
        <taxon>Arthropoda</taxon>
        <taxon>Crustacea</taxon>
        <taxon>Multicrustacea</taxon>
        <taxon>Malacostraca</taxon>
        <taxon>Eumalacostraca</taxon>
        <taxon>Eucarida</taxon>
        <taxon>Decapoda</taxon>
        <taxon>Pleocyemata</taxon>
        <taxon>Astacidea</taxon>
        <taxon>Parastacoidea</taxon>
        <taxon>Parastacidae</taxon>
        <taxon>Cherax</taxon>
    </lineage>
</organism>
<keyword evidence="7" id="KW-1185">Reference proteome</keyword>
<dbReference type="EMBL" id="JARKIK010000100">
    <property type="protein sequence ID" value="KAK8721477.1"/>
    <property type="molecule type" value="Genomic_DNA"/>
</dbReference>
<feature type="compositionally biased region" description="Polar residues" evidence="3">
    <location>
        <begin position="1004"/>
        <end position="1016"/>
    </location>
</feature>
<evidence type="ECO:0000256" key="2">
    <source>
        <dbReference type="SAM" id="Coils"/>
    </source>
</evidence>
<feature type="compositionally biased region" description="Basic and acidic residues" evidence="3">
    <location>
        <begin position="23"/>
        <end position="32"/>
    </location>
</feature>
<evidence type="ECO:0000256" key="4">
    <source>
        <dbReference type="SAM" id="SignalP"/>
    </source>
</evidence>
<sequence>MLLGLVVSFLFVMANCEQGKFTEEAEKNDQKPGKLNTELNEPSPSQVMLERLKEIRKWQEKYREKLVEVQSCSLETSCFTSSNTHPDDSGNDFSSQTTNDSTSFHPEYLFEKRDDHKAQNMAQMEQEALVVASPSGALPWTTHGNVLHREREEHWNGGRLKHFSSQNAINVCTNTAFTDAALATWPPLSNMSPYGSESSVSHDASEDCQAKSIKDYEKRGISKSPFSGGKHNNLLSGNVKITSNNKSPNSQAGGEQMENIYCGNLSLENKCEDSLELEEVYHAEKYKSSPGENARIPLTRNPVIHRALECDARDKPKHRYLRKGEGTARFGMNPIKLKRKTTLINYKNSDSENQVKNQEFRDNNQGSTSIKTYVTNANVNYMKRTCNRAINQLHLKNIPSATVDSLNEAECTKQVVMPSQVHHTSEDEYKSVHPCSETLRSLKEQEELSAFEKLEELAADSSFSSNSSTVWQLLQRGQHSLASTPLHSASPVTSPKTPKNVQDMVSKRSLFQPNTASKQLLDLLLKSIGDSQDSSSCKQQTTLNVNQILGQLRNLIKLKEHDVSEADIQTFIESFVDEHGPASHFASSIQHAAINATSTPALTQDLDLPKPHVRFRNEGVEVLEYELSENDDENTLTDAPTLIEDDSDLVTTSDMEALVHLNMHEPLIPLLEINDADESDKTLECSTDDMTCNVKCSATSMVSTKEQRQTGLQPVALHFSPPEHRSNCASNYIWSIFGKDRESRKCLDQKKASNKAEQVEKGDKNKSKRKEADKLTVSEAQEEQACTVDDVDTYKTLLLAKVCELEKETEIFKREKSKLQKLQQLAIDEKKHLTEEKHKLQEEIAKKKKRLQEYIDNERNAIWREKQELKHQAPSLTMANKNSLEVVYLKEQIHDLQEKEKKKESLHLYSVKKLNEKIKNLEDENTELKKKIVHLQNLEKENLQLKHKLDRAKLSSKKAFAGQAANPVREKSGPKPKAATIDSINRSLERLAKHKSKDIDINDRQNNPVTQNTQCNIDKDPSTHEPNLLSMLPSKEQIQLNLNEPCQGRSEDVNQVCMPSSFPKSVQNILELDNTTVHSEGKSCEFTESFRDDGTKEIVYANGNKKELYSNGLVVFSYYNGDRKEIHEDRIIYIYGSDHTSHTTFDDGKEILIFPSGQKETRLPDGSSEIIFADGSRKVIHQDGTEVCFMKDGTVVRSNSDGSKVFEFVSGQREIHTASEKRREYPDGTVKILHPDGRTETRYTTGRIRIKDHQGNIILDSHQGLP</sequence>
<dbReference type="GO" id="GO:0061511">
    <property type="term" value="P:centriole elongation"/>
    <property type="evidence" value="ECO:0007669"/>
    <property type="project" value="TreeGrafter"/>
</dbReference>
<dbReference type="GO" id="GO:0060271">
    <property type="term" value="P:cilium assembly"/>
    <property type="evidence" value="ECO:0007669"/>
    <property type="project" value="TreeGrafter"/>
</dbReference>
<dbReference type="InterPro" id="IPR009852">
    <property type="entry name" value="CENPJ_C_dom"/>
</dbReference>
<proteinExistence type="inferred from homology"/>
<evidence type="ECO:0000256" key="3">
    <source>
        <dbReference type="SAM" id="MobiDB-lite"/>
    </source>
</evidence>
<dbReference type="GO" id="GO:0005814">
    <property type="term" value="C:centriole"/>
    <property type="evidence" value="ECO:0007669"/>
    <property type="project" value="TreeGrafter"/>
</dbReference>
<dbReference type="PANTHER" id="PTHR10331">
    <property type="entry name" value="T COMPLEX PROTEIN 10"/>
    <property type="match status" value="1"/>
</dbReference>
<feature type="region of interest" description="Disordered" evidence="3">
    <location>
        <begin position="220"/>
        <end position="255"/>
    </location>
</feature>
<feature type="region of interest" description="Disordered" evidence="3">
    <location>
        <begin position="748"/>
        <end position="776"/>
    </location>
</feature>
<feature type="domain" description="Centromere protein J C-terminal" evidence="5">
    <location>
        <begin position="1093"/>
        <end position="1126"/>
    </location>
</feature>
<keyword evidence="2" id="KW-0175">Coiled coil</keyword>
<feature type="compositionally biased region" description="Basic and acidic residues" evidence="3">
    <location>
        <begin position="757"/>
        <end position="776"/>
    </location>
</feature>
<reference evidence="6 7" key="1">
    <citation type="journal article" date="2024" name="BMC Genomics">
        <title>Genome assembly of redclaw crayfish (Cherax quadricarinatus) provides insights into its immune adaptation and hypoxia tolerance.</title>
        <authorList>
            <person name="Liu Z."/>
            <person name="Zheng J."/>
            <person name="Li H."/>
            <person name="Fang K."/>
            <person name="Wang S."/>
            <person name="He J."/>
            <person name="Zhou D."/>
            <person name="Weng S."/>
            <person name="Chi M."/>
            <person name="Gu Z."/>
            <person name="He J."/>
            <person name="Li F."/>
            <person name="Wang M."/>
        </authorList>
    </citation>
    <scope>NUCLEOTIDE SEQUENCE [LARGE SCALE GENOMIC DNA]</scope>
    <source>
        <strain evidence="6">ZL_2023a</strain>
    </source>
</reference>
<feature type="coiled-coil region" evidence="2">
    <location>
        <begin position="911"/>
        <end position="955"/>
    </location>
</feature>
<dbReference type="InterPro" id="IPR047002">
    <property type="entry name" value="Tcp10_C_sf"/>
</dbReference>
<name>A0AAW0VX57_CHEQU</name>
<evidence type="ECO:0000259" key="5">
    <source>
        <dbReference type="Pfam" id="PF07202"/>
    </source>
</evidence>
<dbReference type="Gene3D" id="2.60.450.20">
    <property type="match status" value="1"/>
</dbReference>
<dbReference type="GO" id="GO:0015631">
    <property type="term" value="F:tubulin binding"/>
    <property type="evidence" value="ECO:0007669"/>
    <property type="project" value="TreeGrafter"/>
</dbReference>
<gene>
    <name evidence="6" type="ORF">OTU49_012739</name>
</gene>
<feature type="coiled-coil region" evidence="2">
    <location>
        <begin position="805"/>
        <end position="857"/>
    </location>
</feature>
<evidence type="ECO:0000313" key="6">
    <source>
        <dbReference type="EMBL" id="KAK8721474.1"/>
    </source>
</evidence>
<dbReference type="PANTHER" id="PTHR10331:SF6">
    <property type="entry name" value="SPINDLE ASSEMBLY ABNORMAL 4"/>
    <property type="match status" value="1"/>
</dbReference>
<feature type="signal peptide" evidence="4">
    <location>
        <begin position="1"/>
        <end position="16"/>
    </location>
</feature>
<feature type="region of interest" description="Disordered" evidence="3">
    <location>
        <begin position="23"/>
        <end position="43"/>
    </location>
</feature>
<reference evidence="6" key="2">
    <citation type="submission" date="2024-01" db="EMBL/GenBank/DDBJ databases">
        <authorList>
            <person name="He J."/>
            <person name="Wang M."/>
            <person name="Zheng J."/>
            <person name="Liu Z."/>
        </authorList>
    </citation>
    <scope>NUCLEOTIDE SEQUENCE</scope>
    <source>
        <strain evidence="6">ZL_2023a</strain>
        <tissue evidence="6">Muscle</tissue>
    </source>
</reference>
<dbReference type="Proteomes" id="UP001445076">
    <property type="component" value="Unassembled WGS sequence"/>
</dbReference>
<feature type="region of interest" description="Disordered" evidence="3">
    <location>
        <begin position="78"/>
        <end position="101"/>
    </location>
</feature>
<feature type="domain" description="Centromere protein J C-terminal" evidence="5">
    <location>
        <begin position="1183"/>
        <end position="1216"/>
    </location>
</feature>
<dbReference type="InterPro" id="IPR026581">
    <property type="entry name" value="TCP10L/CENPJ"/>
</dbReference>
<evidence type="ECO:0000256" key="1">
    <source>
        <dbReference type="ARBA" id="ARBA00005627"/>
    </source>
</evidence>
<dbReference type="Pfam" id="PF07202">
    <property type="entry name" value="Tcp10_C"/>
    <property type="match status" value="3"/>
</dbReference>